<evidence type="ECO:0000259" key="4">
    <source>
        <dbReference type="Pfam" id="PF23359"/>
    </source>
</evidence>
<dbReference type="eggNOG" id="ENOG5032RKK">
    <property type="taxonomic scope" value="Bacteria"/>
</dbReference>
<dbReference type="InterPro" id="IPR024412">
    <property type="entry name" value="Lsr2_dim_dom"/>
</dbReference>
<protein>
    <recommendedName>
        <fullName evidence="7">Lysyl tRNA synthetase-like protein</fullName>
    </recommendedName>
</protein>
<sequence length="112" mass="12526">MATQTVTTLVDDIDGTTEDVVTCAFGLGDSHFEIDLNAAHREELESVLAKFVAAARQVRGEKSARQPRQAKTERTDREQTHAIRQWARENGFEVSERGRISKTLIEAFEAAH</sequence>
<evidence type="ECO:0000256" key="2">
    <source>
        <dbReference type="SAM" id="MobiDB-lite"/>
    </source>
</evidence>
<name>C8X6E4_NAKMY</name>
<organism evidence="5 6">
    <name type="scientific">Nakamurella multipartita (strain ATCC 700099 / DSM 44233 / CIP 104796 / JCM 9543 / NBRC 105858 / Y-104)</name>
    <name type="common">Microsphaera multipartita</name>
    <dbReference type="NCBI Taxonomy" id="479431"/>
    <lineage>
        <taxon>Bacteria</taxon>
        <taxon>Bacillati</taxon>
        <taxon>Actinomycetota</taxon>
        <taxon>Actinomycetes</taxon>
        <taxon>Nakamurellales</taxon>
        <taxon>Nakamurellaceae</taxon>
        <taxon>Nakamurella</taxon>
    </lineage>
</organism>
<dbReference type="Proteomes" id="UP000002218">
    <property type="component" value="Chromosome"/>
</dbReference>
<dbReference type="HOGENOM" id="CLU_139818_0_0_11"/>
<dbReference type="KEGG" id="nml:Namu_2426"/>
<reference evidence="6" key="1">
    <citation type="submission" date="2009-09" db="EMBL/GenBank/DDBJ databases">
        <title>The complete genome of Nakamurella multipartita DSM 44233.</title>
        <authorList>
            <consortium name="US DOE Joint Genome Institute (JGI-PGF)"/>
            <person name="Lucas S."/>
            <person name="Copeland A."/>
            <person name="Lapidus A."/>
            <person name="Glavina del Rio T."/>
            <person name="Dalin E."/>
            <person name="Tice H."/>
            <person name="Bruce D."/>
            <person name="Goodwin L."/>
            <person name="Pitluck S."/>
            <person name="Kyrpides N."/>
            <person name="Mavromatis K."/>
            <person name="Ivanova N."/>
            <person name="Ovchinnikova G."/>
            <person name="Sims D."/>
            <person name="Meincke L."/>
            <person name="Brettin T."/>
            <person name="Detter J.C."/>
            <person name="Han C."/>
            <person name="Larimer F."/>
            <person name="Land M."/>
            <person name="Hauser L."/>
            <person name="Markowitz V."/>
            <person name="Cheng J.-F."/>
            <person name="Hugenholtz P."/>
            <person name="Woyke T."/>
            <person name="Wu D."/>
            <person name="Klenk H.-P."/>
            <person name="Eisen J.A."/>
        </authorList>
    </citation>
    <scope>NUCLEOTIDE SEQUENCE [LARGE SCALE GENOMIC DNA]</scope>
    <source>
        <strain evidence="6">ATCC 700099 / DSM 44233 / CIP 104796 / JCM 9543 / NBRC 105858 / Y-104</strain>
    </source>
</reference>
<proteinExistence type="predicted"/>
<dbReference type="InParanoid" id="C8X6E4"/>
<dbReference type="Gene3D" id="4.10.320.10">
    <property type="entry name" value="E3-binding domain"/>
    <property type="match status" value="1"/>
</dbReference>
<dbReference type="Pfam" id="PF11774">
    <property type="entry name" value="Lsr2"/>
    <property type="match status" value="1"/>
</dbReference>
<evidence type="ECO:0008006" key="7">
    <source>
        <dbReference type="Google" id="ProtNLM"/>
    </source>
</evidence>
<keyword evidence="1" id="KW-0238">DNA-binding</keyword>
<dbReference type="STRING" id="479431.Namu_2426"/>
<dbReference type="InterPro" id="IPR042261">
    <property type="entry name" value="Lsr2-like_dimerization"/>
</dbReference>
<evidence type="ECO:0000259" key="3">
    <source>
        <dbReference type="Pfam" id="PF11774"/>
    </source>
</evidence>
<keyword evidence="6" id="KW-1185">Reference proteome</keyword>
<feature type="domain" description="Lsr2 DNA-binding" evidence="4">
    <location>
        <begin position="75"/>
        <end position="111"/>
    </location>
</feature>
<dbReference type="EMBL" id="CP001737">
    <property type="protein sequence ID" value="ACV78799.1"/>
    <property type="molecule type" value="Genomic_DNA"/>
</dbReference>
<dbReference type="Gene3D" id="3.30.60.230">
    <property type="entry name" value="Lsr2, dimerization domain"/>
    <property type="match status" value="1"/>
</dbReference>
<evidence type="ECO:0000256" key="1">
    <source>
        <dbReference type="ARBA" id="ARBA00023125"/>
    </source>
</evidence>
<dbReference type="AlphaFoldDB" id="C8X6E4"/>
<gene>
    <name evidence="5" type="ordered locus">Namu_2426</name>
</gene>
<evidence type="ECO:0000313" key="6">
    <source>
        <dbReference type="Proteomes" id="UP000002218"/>
    </source>
</evidence>
<dbReference type="InterPro" id="IPR036625">
    <property type="entry name" value="E3-bd_dom_sf"/>
</dbReference>
<dbReference type="Pfam" id="PF23359">
    <property type="entry name" value="Lsr2_DNA-bd"/>
    <property type="match status" value="1"/>
</dbReference>
<dbReference type="GO" id="GO:0003677">
    <property type="term" value="F:DNA binding"/>
    <property type="evidence" value="ECO:0007669"/>
    <property type="project" value="UniProtKB-KW"/>
</dbReference>
<accession>C8X6E4</accession>
<reference evidence="5 6" key="2">
    <citation type="journal article" date="2010" name="Stand. Genomic Sci.">
        <title>Complete genome sequence of Nakamurella multipartita type strain (Y-104).</title>
        <authorList>
            <person name="Tice H."/>
            <person name="Mayilraj S."/>
            <person name="Sims D."/>
            <person name="Lapidus A."/>
            <person name="Nolan M."/>
            <person name="Lucas S."/>
            <person name="Glavina Del Rio T."/>
            <person name="Copeland A."/>
            <person name="Cheng J.F."/>
            <person name="Meincke L."/>
            <person name="Bruce D."/>
            <person name="Goodwin L."/>
            <person name="Pitluck S."/>
            <person name="Ivanova N."/>
            <person name="Mavromatis K."/>
            <person name="Ovchinnikova G."/>
            <person name="Pati A."/>
            <person name="Chen A."/>
            <person name="Palaniappan K."/>
            <person name="Land M."/>
            <person name="Hauser L."/>
            <person name="Chang Y.J."/>
            <person name="Jeffries C.D."/>
            <person name="Detter J.C."/>
            <person name="Brettin T."/>
            <person name="Rohde M."/>
            <person name="Goker M."/>
            <person name="Bristow J."/>
            <person name="Eisen J.A."/>
            <person name="Markowitz V."/>
            <person name="Hugenholtz P."/>
            <person name="Kyrpides N.C."/>
            <person name="Klenk H.P."/>
            <person name="Chen F."/>
        </authorList>
    </citation>
    <scope>NUCLEOTIDE SEQUENCE [LARGE SCALE GENOMIC DNA]</scope>
    <source>
        <strain evidence="6">ATCC 700099 / DSM 44233 / CIP 104796 / JCM 9543 / NBRC 105858 / Y-104</strain>
    </source>
</reference>
<feature type="domain" description="Lsr2 dimerization" evidence="3">
    <location>
        <begin position="1"/>
        <end position="58"/>
    </location>
</feature>
<dbReference type="InterPro" id="IPR055370">
    <property type="entry name" value="Lsr2_DNA-bd"/>
</dbReference>
<dbReference type="GO" id="GO:0016746">
    <property type="term" value="F:acyltransferase activity"/>
    <property type="evidence" value="ECO:0007669"/>
    <property type="project" value="InterPro"/>
</dbReference>
<evidence type="ECO:0000313" key="5">
    <source>
        <dbReference type="EMBL" id="ACV78799.1"/>
    </source>
</evidence>
<dbReference type="RefSeq" id="WP_015747688.1">
    <property type="nucleotide sequence ID" value="NC_013235.1"/>
</dbReference>
<feature type="region of interest" description="Disordered" evidence="2">
    <location>
        <begin position="58"/>
        <end position="87"/>
    </location>
</feature>
<dbReference type="OrthoDB" id="4113332at2"/>